<feature type="transmembrane region" description="Helical" evidence="1">
    <location>
        <begin position="116"/>
        <end position="133"/>
    </location>
</feature>
<dbReference type="Proteomes" id="UP001140560">
    <property type="component" value="Unassembled WGS sequence"/>
</dbReference>
<feature type="transmembrane region" description="Helical" evidence="1">
    <location>
        <begin position="21"/>
        <end position="43"/>
    </location>
</feature>
<protein>
    <submittedName>
        <fullName evidence="2">Uncharacterized protein</fullName>
    </submittedName>
</protein>
<keyword evidence="1" id="KW-1133">Transmembrane helix</keyword>
<sequence>MGIINRLLTGPLSSHDPSNNFLIGLRGFFVIQSFLYTFLLVFAPATVAHSPNAMQASASTLHKALKFVSILFWNEGIIYSGFILLSARTICLPFITKDAGSKISIAGSVFRRGLRLWIPVAVALAVATGVFHARGYRRVEDFATETNNISILVPYKIDTALIYFNSVFNLFWVTNKFNDQAGSYAFPGQMMWVINVIYQQSFTTYMTMVIIPYTRPSWRVKGTVLFVITAWWVQSWAWYSITGLALADVATNMNFKVKAQRGIKIYRSIRLPSYIVYVLIVAAGLLMQYIWVAWRPEYRNQEIVAHGGLYYTGGLNEDFDVKQPQARDDNYLVLLGFFLFVETSDMLQWALANPLLVYLGKRSLSKSSCHNSKQLLIQL</sequence>
<dbReference type="AlphaFoldDB" id="A0A9W8XXS1"/>
<dbReference type="OrthoDB" id="3363151at2759"/>
<proteinExistence type="predicted"/>
<keyword evidence="1" id="KW-0472">Membrane</keyword>
<dbReference type="EMBL" id="JAPEUY010000022">
    <property type="protein sequence ID" value="KAJ4361761.1"/>
    <property type="molecule type" value="Genomic_DNA"/>
</dbReference>
<gene>
    <name evidence="2" type="ORF">N0V83_010701</name>
</gene>
<evidence type="ECO:0000256" key="1">
    <source>
        <dbReference type="SAM" id="Phobius"/>
    </source>
</evidence>
<feature type="transmembrane region" description="Helical" evidence="1">
    <location>
        <begin position="76"/>
        <end position="95"/>
    </location>
</feature>
<feature type="transmembrane region" description="Helical" evidence="1">
    <location>
        <begin position="153"/>
        <end position="172"/>
    </location>
</feature>
<organism evidence="2 3">
    <name type="scientific">Neocucurbitaria cava</name>
    <dbReference type="NCBI Taxonomy" id="798079"/>
    <lineage>
        <taxon>Eukaryota</taxon>
        <taxon>Fungi</taxon>
        <taxon>Dikarya</taxon>
        <taxon>Ascomycota</taxon>
        <taxon>Pezizomycotina</taxon>
        <taxon>Dothideomycetes</taxon>
        <taxon>Pleosporomycetidae</taxon>
        <taxon>Pleosporales</taxon>
        <taxon>Pleosporineae</taxon>
        <taxon>Cucurbitariaceae</taxon>
        <taxon>Neocucurbitaria</taxon>
    </lineage>
</organism>
<evidence type="ECO:0000313" key="3">
    <source>
        <dbReference type="Proteomes" id="UP001140560"/>
    </source>
</evidence>
<keyword evidence="1" id="KW-0812">Transmembrane</keyword>
<feature type="transmembrane region" description="Helical" evidence="1">
    <location>
        <begin position="192"/>
        <end position="213"/>
    </location>
</feature>
<keyword evidence="3" id="KW-1185">Reference proteome</keyword>
<evidence type="ECO:0000313" key="2">
    <source>
        <dbReference type="EMBL" id="KAJ4361761.1"/>
    </source>
</evidence>
<feature type="transmembrane region" description="Helical" evidence="1">
    <location>
        <begin position="271"/>
        <end position="291"/>
    </location>
</feature>
<accession>A0A9W8XXS1</accession>
<feature type="transmembrane region" description="Helical" evidence="1">
    <location>
        <begin position="225"/>
        <end position="250"/>
    </location>
</feature>
<reference evidence="2" key="1">
    <citation type="submission" date="2022-10" db="EMBL/GenBank/DDBJ databases">
        <title>Tapping the CABI collections for fungal endophytes: first genome assemblies for Collariella, Neodidymelliopsis, Ascochyta clinopodiicola, Didymella pomorum, Didymosphaeria variabile, Neocosmospora piperis and Neocucurbitaria cava.</title>
        <authorList>
            <person name="Hill R."/>
        </authorList>
    </citation>
    <scope>NUCLEOTIDE SEQUENCE</scope>
    <source>
        <strain evidence="2">IMI 356814</strain>
    </source>
</reference>
<comment type="caution">
    <text evidence="2">The sequence shown here is derived from an EMBL/GenBank/DDBJ whole genome shotgun (WGS) entry which is preliminary data.</text>
</comment>
<name>A0A9W8XXS1_9PLEO</name>